<evidence type="ECO:0000259" key="2">
    <source>
        <dbReference type="PROSITE" id="PS50097"/>
    </source>
</evidence>
<protein>
    <recommendedName>
        <fullName evidence="2">BTB domain-containing protein</fullName>
    </recommendedName>
</protein>
<feature type="region of interest" description="Disordered" evidence="1">
    <location>
        <begin position="273"/>
        <end position="305"/>
    </location>
</feature>
<evidence type="ECO:0000256" key="1">
    <source>
        <dbReference type="SAM" id="MobiDB-lite"/>
    </source>
</evidence>
<dbReference type="Pfam" id="PF00651">
    <property type="entry name" value="BTB"/>
    <property type="match status" value="1"/>
</dbReference>
<dbReference type="InterPro" id="IPR000210">
    <property type="entry name" value="BTB/POZ_dom"/>
</dbReference>
<reference evidence="3" key="1">
    <citation type="submission" date="2021-12" db="EMBL/GenBank/DDBJ databases">
        <title>Curvularia clavata genome.</title>
        <authorList>
            <person name="Cao Y."/>
        </authorList>
    </citation>
    <scope>NUCLEOTIDE SEQUENCE</scope>
    <source>
        <strain evidence="3">Yc1106</strain>
    </source>
</reference>
<dbReference type="CDD" id="cd18186">
    <property type="entry name" value="BTB_POZ_ZBTB_KLHL-like"/>
    <property type="match status" value="1"/>
</dbReference>
<gene>
    <name evidence="3" type="ORF">yc1106_04185</name>
</gene>
<dbReference type="Proteomes" id="UP001056012">
    <property type="component" value="Chromosome 3"/>
</dbReference>
<dbReference type="PANTHER" id="PTHR47843:SF2">
    <property type="entry name" value="BTB DOMAIN-CONTAINING PROTEIN"/>
    <property type="match status" value="1"/>
</dbReference>
<feature type="domain" description="BTB" evidence="2">
    <location>
        <begin position="28"/>
        <end position="97"/>
    </location>
</feature>
<feature type="compositionally biased region" description="Polar residues" evidence="1">
    <location>
        <begin position="284"/>
        <end position="297"/>
    </location>
</feature>
<name>A0A9Q9DSY8_CURCL</name>
<proteinExistence type="predicted"/>
<dbReference type="InterPro" id="IPR011333">
    <property type="entry name" value="SKP1/BTB/POZ_sf"/>
</dbReference>
<dbReference type="PROSITE" id="PS50097">
    <property type="entry name" value="BTB"/>
    <property type="match status" value="1"/>
</dbReference>
<evidence type="ECO:0000313" key="4">
    <source>
        <dbReference type="Proteomes" id="UP001056012"/>
    </source>
</evidence>
<feature type="region of interest" description="Disordered" evidence="1">
    <location>
        <begin position="350"/>
        <end position="389"/>
    </location>
</feature>
<sequence length="417" mass="44423">MATQSTSKAAEPDVAKEPVLWGDMMLSDPVIVKVGLEQQQYYVHKDLITRHSYCFYNALKGPWKEAHDKLISLDDVEITTFDVFFHWLYFQSLAPAREVCRIVLGCSLKFLKDQKHTRVGKEGQKLLFLALTKAIVFGDGIFCPKFSQAAHNALVDLIIEIKPDSSVVMLAVAQYAEENLPADNKIHHFFLLVLERLTNYTIAAATQTFTIETSKTDLLQYHINKTTSNAKMKQSLLQKAILISLLGFTSAQTSSWGEPFTVDVSETAVAPTDATPSVAVPSPIETSTLGQSITPDVSSRPTSFPTSFPISGSEIISSAVDTSSLAVDTSSLAVDTTTLVVSSAAVSSGNATMTSSTSSSGSSSSLRSTTRSSATESSTTSAPTSTASVPGAAASLGGYQKMAFAGAIAGIGGAMFL</sequence>
<accession>A0A9Q9DSY8</accession>
<dbReference type="VEuPathDB" id="FungiDB:yc1106_04185"/>
<dbReference type="AlphaFoldDB" id="A0A9Q9DSY8"/>
<evidence type="ECO:0000313" key="3">
    <source>
        <dbReference type="EMBL" id="USP76911.1"/>
    </source>
</evidence>
<dbReference type="PANTHER" id="PTHR47843">
    <property type="entry name" value="BTB DOMAIN-CONTAINING PROTEIN-RELATED"/>
    <property type="match status" value="1"/>
</dbReference>
<dbReference type="Gene3D" id="3.30.710.10">
    <property type="entry name" value="Potassium Channel Kv1.1, Chain A"/>
    <property type="match status" value="1"/>
</dbReference>
<organism evidence="3 4">
    <name type="scientific">Curvularia clavata</name>
    <dbReference type="NCBI Taxonomy" id="95742"/>
    <lineage>
        <taxon>Eukaryota</taxon>
        <taxon>Fungi</taxon>
        <taxon>Dikarya</taxon>
        <taxon>Ascomycota</taxon>
        <taxon>Pezizomycotina</taxon>
        <taxon>Dothideomycetes</taxon>
        <taxon>Pleosporomycetidae</taxon>
        <taxon>Pleosporales</taxon>
        <taxon>Pleosporineae</taxon>
        <taxon>Pleosporaceae</taxon>
        <taxon>Curvularia</taxon>
    </lineage>
</organism>
<dbReference type="EMBL" id="CP089276">
    <property type="protein sequence ID" value="USP76911.1"/>
    <property type="molecule type" value="Genomic_DNA"/>
</dbReference>
<keyword evidence="4" id="KW-1185">Reference proteome</keyword>
<dbReference type="SUPFAM" id="SSF54695">
    <property type="entry name" value="POZ domain"/>
    <property type="match status" value="1"/>
</dbReference>
<dbReference type="OrthoDB" id="3695640at2759"/>